<evidence type="ECO:0000259" key="1">
    <source>
        <dbReference type="Pfam" id="PF21778"/>
    </source>
</evidence>
<dbReference type="RefSeq" id="WP_041953446.1">
    <property type="nucleotide sequence ID" value="NZ_CP009761.1"/>
</dbReference>
<dbReference type="InterPro" id="IPR049238">
    <property type="entry name" value="DUF6873"/>
</dbReference>
<proteinExistence type="predicted"/>
<dbReference type="Proteomes" id="UP000031386">
    <property type="component" value="Chromosome"/>
</dbReference>
<dbReference type="KEGG" id="pmic:NW74_01180"/>
<dbReference type="OrthoDB" id="1753686at2"/>
<organism evidence="2 3">
    <name type="scientific">Parvimonas micra</name>
    <dbReference type="NCBI Taxonomy" id="33033"/>
    <lineage>
        <taxon>Bacteria</taxon>
        <taxon>Bacillati</taxon>
        <taxon>Bacillota</taxon>
        <taxon>Tissierellia</taxon>
        <taxon>Tissierellales</taxon>
        <taxon>Peptoniphilaceae</taxon>
        <taxon>Parvimonas</taxon>
    </lineage>
</organism>
<evidence type="ECO:0000313" key="2">
    <source>
        <dbReference type="EMBL" id="AIZ36071.1"/>
    </source>
</evidence>
<keyword evidence="3" id="KW-1185">Reference proteome</keyword>
<dbReference type="AlphaFoldDB" id="A0A0B4S079"/>
<feature type="domain" description="DUF6873" evidence="1">
    <location>
        <begin position="6"/>
        <end position="226"/>
    </location>
</feature>
<dbReference type="STRING" id="33033.NW74_01180"/>
<protein>
    <recommendedName>
        <fullName evidence="1">DUF6873 domain-containing protein</fullName>
    </recommendedName>
</protein>
<dbReference type="EMBL" id="CP009761">
    <property type="protein sequence ID" value="AIZ36071.1"/>
    <property type="molecule type" value="Genomic_DNA"/>
</dbReference>
<sequence length="230" mass="26849">MLRKIIVSNCASENFFELLEKENIDYIKSLNNEKFNKNYNDHPDLSILKIDEDIYIESSVYNYYVDNLSGFNLKKVDISNFKNGEMVLNIAKNRKNFFHNEKFTTKEIFEKLKLNREYLKINQGYANCSMICFENHIITSDEGVYKTLKAKNINVELVTSYGIILNGYKNGFIGGTCGFVSDDILLFYGDVTKYRDYDIIKRIADEENVKMLYPKDETFVDLGGIISLWR</sequence>
<gene>
    <name evidence="2" type="ORF">NW74_01180</name>
</gene>
<evidence type="ECO:0000313" key="3">
    <source>
        <dbReference type="Proteomes" id="UP000031386"/>
    </source>
</evidence>
<dbReference type="Pfam" id="PF21778">
    <property type="entry name" value="DUF6873"/>
    <property type="match status" value="1"/>
</dbReference>
<name>A0A0B4S079_9FIRM</name>
<reference evidence="2 3" key="1">
    <citation type="submission" date="2014-10" db="EMBL/GenBank/DDBJ databases">
        <title>Complete genome sequence of Parvimonas micra KCOM 1535 (= ChDC B708).</title>
        <authorList>
            <person name="Kook J.-K."/>
            <person name="Park S.-N."/>
            <person name="Lim Y.K."/>
            <person name="Roh H."/>
        </authorList>
    </citation>
    <scope>NUCLEOTIDE SEQUENCE [LARGE SCALE GENOMIC DNA]</scope>
    <source>
        <strain evidence="3">KCOM 1535 / ChDC B708</strain>
    </source>
</reference>
<accession>A0A0B4S079</accession>